<gene>
    <name evidence="2" type="ORF">SAMN05428998_11551</name>
</gene>
<feature type="compositionally biased region" description="Basic and acidic residues" evidence="1">
    <location>
        <begin position="49"/>
        <end position="58"/>
    </location>
</feature>
<dbReference type="Gene3D" id="2.60.120.620">
    <property type="entry name" value="q2cbj1_9rhob like domain"/>
    <property type="match status" value="1"/>
</dbReference>
<evidence type="ECO:0000256" key="1">
    <source>
        <dbReference type="SAM" id="MobiDB-lite"/>
    </source>
</evidence>
<organism evidence="2 3">
    <name type="scientific">Tistlia consotensis USBA 355</name>
    <dbReference type="NCBI Taxonomy" id="560819"/>
    <lineage>
        <taxon>Bacteria</taxon>
        <taxon>Pseudomonadati</taxon>
        <taxon>Pseudomonadota</taxon>
        <taxon>Alphaproteobacteria</taxon>
        <taxon>Rhodospirillales</taxon>
        <taxon>Rhodovibrionaceae</taxon>
        <taxon>Tistlia</taxon>
    </lineage>
</organism>
<evidence type="ECO:0000313" key="2">
    <source>
        <dbReference type="EMBL" id="SMF43306.1"/>
    </source>
</evidence>
<dbReference type="SUPFAM" id="SSF51197">
    <property type="entry name" value="Clavaminate synthase-like"/>
    <property type="match status" value="1"/>
</dbReference>
<feature type="region of interest" description="Disordered" evidence="1">
    <location>
        <begin position="17"/>
        <end position="58"/>
    </location>
</feature>
<sequence>MAILEKLRGELHLRRKEARRQAGKAARLAEKQRLREEAEARARSGKAARQAERAARQAEKERLKAEELLLPANSTRNLALYLEGPDVRLDLAGAPVNRAEVRKRGTRGDRVFYHHLARQTRRDLMAARAEMGRAYLERHRPALAGEAIRIDPVTGCAAGRLPATPVLEAGLDEAAAFVAALPPYEGLPLKNAMIFTVSAEETLNVGDNRIGYDSAIRKLACDPHILVPVIDYLGAMPILFSATVNVSPNERMEKNSSQYWHVDPEDITQVKVFIYLNEVGERSGPFTALPADRTERLFHARPDYGIGRVPDEELAQATGPEPPLVFTGGRGTAVFCDTTRCLHFGSRPGDGPRHLLFLMYSLPTSTWFPLFPGDGEAFHYIERFQDLRATAEERALLAMDLMPA</sequence>
<accession>A0A1Y6C374</accession>
<protein>
    <recommendedName>
        <fullName evidence="4">Phytanoyl-CoA dioxygenase (PhyH)</fullName>
    </recommendedName>
</protein>
<dbReference type="AlphaFoldDB" id="A0A1Y6C374"/>
<proteinExistence type="predicted"/>
<evidence type="ECO:0008006" key="4">
    <source>
        <dbReference type="Google" id="ProtNLM"/>
    </source>
</evidence>
<name>A0A1Y6C374_9PROT</name>
<reference evidence="2 3" key="1">
    <citation type="submission" date="2017-04" db="EMBL/GenBank/DDBJ databases">
        <authorList>
            <person name="Afonso C.L."/>
            <person name="Miller P.J."/>
            <person name="Scott M.A."/>
            <person name="Spackman E."/>
            <person name="Goraichik I."/>
            <person name="Dimitrov K.M."/>
            <person name="Suarez D.L."/>
            <person name="Swayne D.E."/>
        </authorList>
    </citation>
    <scope>NUCLEOTIDE SEQUENCE [LARGE SCALE GENOMIC DNA]</scope>
    <source>
        <strain evidence="2 3">USBA 355</strain>
    </source>
</reference>
<feature type="compositionally biased region" description="Basic and acidic residues" evidence="1">
    <location>
        <begin position="27"/>
        <end position="42"/>
    </location>
</feature>
<dbReference type="Proteomes" id="UP000192917">
    <property type="component" value="Unassembled WGS sequence"/>
</dbReference>
<dbReference type="EMBL" id="FWZX01000015">
    <property type="protein sequence ID" value="SMF43306.1"/>
    <property type="molecule type" value="Genomic_DNA"/>
</dbReference>
<keyword evidence="3" id="KW-1185">Reference proteome</keyword>
<evidence type="ECO:0000313" key="3">
    <source>
        <dbReference type="Proteomes" id="UP000192917"/>
    </source>
</evidence>
<dbReference type="RefSeq" id="WP_085124015.1">
    <property type="nucleotide sequence ID" value="NZ_FWZX01000015.1"/>
</dbReference>